<dbReference type="InterPro" id="IPR046439">
    <property type="entry name" value="ZF_RZ_dom"/>
</dbReference>
<evidence type="ECO:0000256" key="1">
    <source>
        <dbReference type="ARBA" id="ARBA00004496"/>
    </source>
</evidence>
<gene>
    <name evidence="9" type="ORF">RFI_06457</name>
</gene>
<dbReference type="EMBL" id="ASPP01005373">
    <property type="protein sequence ID" value="ETO30662.1"/>
    <property type="molecule type" value="Genomic_DNA"/>
</dbReference>
<evidence type="ECO:0000256" key="5">
    <source>
        <dbReference type="ARBA" id="ARBA00022833"/>
    </source>
</evidence>
<keyword evidence="10" id="KW-1185">Reference proteome</keyword>
<reference evidence="9 10" key="1">
    <citation type="journal article" date="2013" name="Curr. Biol.">
        <title>The Genome of the Foraminiferan Reticulomyxa filosa.</title>
        <authorList>
            <person name="Glockner G."/>
            <person name="Hulsmann N."/>
            <person name="Schleicher M."/>
            <person name="Noegel A.A."/>
            <person name="Eichinger L."/>
            <person name="Gallinger C."/>
            <person name="Pawlowski J."/>
            <person name="Sierra R."/>
            <person name="Euteneuer U."/>
            <person name="Pillet L."/>
            <person name="Moustafa A."/>
            <person name="Platzer M."/>
            <person name="Groth M."/>
            <person name="Szafranski K."/>
            <person name="Schliwa M."/>
        </authorList>
    </citation>
    <scope>NUCLEOTIDE SEQUENCE [LARGE SCALE GENOMIC DNA]</scope>
</reference>
<evidence type="ECO:0000256" key="6">
    <source>
        <dbReference type="ARBA" id="ARBA00022859"/>
    </source>
</evidence>
<evidence type="ECO:0000256" key="4">
    <source>
        <dbReference type="ARBA" id="ARBA00022771"/>
    </source>
</evidence>
<organism evidence="9 10">
    <name type="scientific">Reticulomyxa filosa</name>
    <dbReference type="NCBI Taxonomy" id="46433"/>
    <lineage>
        <taxon>Eukaryota</taxon>
        <taxon>Sar</taxon>
        <taxon>Rhizaria</taxon>
        <taxon>Retaria</taxon>
        <taxon>Foraminifera</taxon>
        <taxon>Monothalamids</taxon>
        <taxon>Reticulomyxidae</taxon>
        <taxon>Reticulomyxa</taxon>
    </lineage>
</organism>
<feature type="domain" description="RZ-type" evidence="8">
    <location>
        <begin position="71"/>
        <end position="145"/>
    </location>
</feature>
<dbReference type="Pfam" id="PF20173">
    <property type="entry name" value="ZnF_RZ-type"/>
    <property type="match status" value="1"/>
</dbReference>
<dbReference type="GO" id="GO:0016887">
    <property type="term" value="F:ATP hydrolysis activity"/>
    <property type="evidence" value="ECO:0007669"/>
    <property type="project" value="InterPro"/>
</dbReference>
<keyword evidence="4" id="KW-0863">Zinc-finger</keyword>
<dbReference type="InterPro" id="IPR031248">
    <property type="entry name" value="RNF213"/>
</dbReference>
<keyword evidence="5" id="KW-0862">Zinc</keyword>
<dbReference type="GO" id="GO:0005737">
    <property type="term" value="C:cytoplasm"/>
    <property type="evidence" value="ECO:0007669"/>
    <property type="project" value="UniProtKB-SubCell"/>
</dbReference>
<keyword evidence="2" id="KW-0963">Cytoplasm</keyword>
<dbReference type="Proteomes" id="UP000023152">
    <property type="component" value="Unassembled WGS sequence"/>
</dbReference>
<protein>
    <recommendedName>
        <fullName evidence="8">RZ-type domain-containing protein</fullName>
    </recommendedName>
</protein>
<name>X6NZF0_RETFI</name>
<dbReference type="GO" id="GO:0008270">
    <property type="term" value="F:zinc ion binding"/>
    <property type="evidence" value="ECO:0007669"/>
    <property type="project" value="UniProtKB-KW"/>
</dbReference>
<sequence>MQMGQIYDRLAIGDSECSLFKNQNGNATLEHVQIYRLAWHLIGVVLSLPQSPLSILFHNPMAYANQYLLAMPEDQSASLLRAMAGSGAWLCPNNHLYFVTDCTATNESAKCPTCGDAIGNEAGKGFHNAAKGNRRIGVVQDDGTIYPDKNGATQGMEEYRPELMAPQGYVILEGAVDDKCRRFNETSIRIARLFVNLILLIHHTNAERSDCLQFTKLGKSNTEVMNKLFKIVQRYLEKIATMIGESFEGTLLLLHYMIHCIYMKFETRFPNGFLDLSLQGRQNFEKYLLEECIDPVIQNKDVMIRLVRAQTVSQEECRYWGKRVEEDMKPDSDEFKQFRETYLPNVYLPYRIVTLTEFRHFVFQSPSNEKKYPVIWGILKTISSASGFSTFALQYLPAMIQWMKLVHSRFNCRLTQEEVEERPQEFSAEYALQKQWGEKTKFDDTWKSFVQGWNHVASRITTDHQKSGSRIRGSGQEPAENEQKEEEKKGDDEKYEKRNNNNTQVLDVGTDEYKRYLVLADALNQCENISFQCIKANNPNDELSAKEVPLWMAIDCGSTGPLATSKMIRLLLEHLMEFKIKRYKYLRLNATEENALATHTLGEILLTHISSEKDVVGIDETKFLQEIQECTSQKFEYGTNVPFAVNLRLLESRMKDNYIVGRKIIKFTLSELMFELAGQHDIRQVIVHITAKYNEVKNTIAKQEYFQRVGQELLKDLKLEIDQRADIAIGGNIAQNTGGQIANANSVIAFKVAKQCIRANLPDNNCAVGAYMKDILHLQQAEFEPFVQVQELRLAHCEDLWKYLERLHLYTENVWHKIPRKLMNLYQTKVPAPLKPVLQNFVVESDLNLMWELLIQWKQFLETKLSRETYQKASSVPLKEYLGTAMSNERLEEQVQKLPDNLFLIHAGTGYEICAQMFQERGMPSMNNN</sequence>
<dbReference type="AlphaFoldDB" id="X6NZF0"/>
<evidence type="ECO:0000259" key="8">
    <source>
        <dbReference type="PROSITE" id="PS51981"/>
    </source>
</evidence>
<accession>X6NZF0</accession>
<dbReference type="PANTHER" id="PTHR22605">
    <property type="entry name" value="RZ-TYPE DOMAIN-CONTAINING PROTEIN"/>
    <property type="match status" value="1"/>
</dbReference>
<feature type="compositionally biased region" description="Basic and acidic residues" evidence="7">
    <location>
        <begin position="481"/>
        <end position="499"/>
    </location>
</feature>
<evidence type="ECO:0000313" key="9">
    <source>
        <dbReference type="EMBL" id="ETO30662.1"/>
    </source>
</evidence>
<evidence type="ECO:0000313" key="10">
    <source>
        <dbReference type="Proteomes" id="UP000023152"/>
    </source>
</evidence>
<feature type="region of interest" description="Disordered" evidence="7">
    <location>
        <begin position="461"/>
        <end position="503"/>
    </location>
</feature>
<evidence type="ECO:0000256" key="3">
    <source>
        <dbReference type="ARBA" id="ARBA00022723"/>
    </source>
</evidence>
<keyword evidence="3" id="KW-0479">Metal-binding</keyword>
<dbReference type="GO" id="GO:0004842">
    <property type="term" value="F:ubiquitin-protein transferase activity"/>
    <property type="evidence" value="ECO:0007669"/>
    <property type="project" value="InterPro"/>
</dbReference>
<dbReference type="PROSITE" id="PS51981">
    <property type="entry name" value="ZF_RZ"/>
    <property type="match status" value="1"/>
</dbReference>
<proteinExistence type="predicted"/>
<evidence type="ECO:0000256" key="2">
    <source>
        <dbReference type="ARBA" id="ARBA00022490"/>
    </source>
</evidence>
<comment type="caution">
    <text evidence="9">The sequence shown here is derived from an EMBL/GenBank/DDBJ whole genome shotgun (WGS) entry which is preliminary data.</text>
</comment>
<keyword evidence="6" id="KW-0391">Immunity</keyword>
<dbReference type="PANTHER" id="PTHR22605:SF1">
    <property type="entry name" value="RZ-TYPE DOMAIN-CONTAINING PROTEIN"/>
    <property type="match status" value="1"/>
</dbReference>
<dbReference type="GO" id="GO:0002376">
    <property type="term" value="P:immune system process"/>
    <property type="evidence" value="ECO:0007669"/>
    <property type="project" value="UniProtKB-KW"/>
</dbReference>
<evidence type="ECO:0000256" key="7">
    <source>
        <dbReference type="SAM" id="MobiDB-lite"/>
    </source>
</evidence>
<comment type="subcellular location">
    <subcellularLocation>
        <location evidence="1">Cytoplasm</location>
    </subcellularLocation>
</comment>